<evidence type="ECO:0000313" key="3">
    <source>
        <dbReference type="Proteomes" id="UP000273786"/>
    </source>
</evidence>
<gene>
    <name evidence="2" type="ORF">EH240_30090</name>
</gene>
<reference evidence="2 3" key="1">
    <citation type="submission" date="2018-11" db="EMBL/GenBank/DDBJ databases">
        <title>the genome of Mesorhizobium tamadayense DSM 28320.</title>
        <authorList>
            <person name="Gao J."/>
        </authorList>
    </citation>
    <scope>NUCLEOTIDE SEQUENCE [LARGE SCALE GENOMIC DNA]</scope>
    <source>
        <strain evidence="2 3">DSM 28320</strain>
    </source>
</reference>
<dbReference type="InterPro" id="IPR024445">
    <property type="entry name" value="Tnp_ISXO2-like"/>
</dbReference>
<organism evidence="2 3">
    <name type="scientific">Mesorhizobium tamadayense</name>
    <dbReference type="NCBI Taxonomy" id="425306"/>
    <lineage>
        <taxon>Bacteria</taxon>
        <taxon>Pseudomonadati</taxon>
        <taxon>Pseudomonadota</taxon>
        <taxon>Alphaproteobacteria</taxon>
        <taxon>Hyphomicrobiales</taxon>
        <taxon>Phyllobacteriaceae</taxon>
        <taxon>Mesorhizobium</taxon>
    </lineage>
</organism>
<dbReference type="RefSeq" id="WP_125005389.1">
    <property type="nucleotide sequence ID" value="NZ_RQXT01000053.1"/>
</dbReference>
<dbReference type="AlphaFoldDB" id="A0A3P3F3K4"/>
<name>A0A3P3F3K4_9HYPH</name>
<dbReference type="OrthoDB" id="271821at2"/>
<keyword evidence="3" id="KW-1185">Reference proteome</keyword>
<dbReference type="NCBIfam" id="NF033547">
    <property type="entry name" value="transpos_IS1595"/>
    <property type="match status" value="1"/>
</dbReference>
<sequence>MAKSRQQPKGQHFLLSPECRTLTVIDLAKVREETAHGWFRKMRWPETDGEPYCPKCGTLRCHAMSRGRFKCYDRVCKAVFTVTSGTVFASRKLSFRKMLMAIWFSVNSVKGKAALHLSREIGVHYKTAWVLLMKLREAIAWRRDDMVLEGEVEIDGKYAGGHIRPENKAEDRVDRRLKKFQNMKRLCALAIRERGLGGRTFTRVIRDEDGDAAWAAVRDHVSRSATVIADEHASYNDIVGLNRMQRVNHSKAYQTEDGTNTNQIESFFSRVQRAYVGIHHRFSLKYFDWYVAELAWREDTRYHGNRSQTFSVLRTALSRPTSRFLCGYWQGNKPPDIIWEA</sequence>
<protein>
    <submittedName>
        <fullName evidence="2">IS1595 family transposase</fullName>
    </submittedName>
</protein>
<dbReference type="EMBL" id="RQXT01000053">
    <property type="protein sequence ID" value="RRH93200.1"/>
    <property type="molecule type" value="Genomic_DNA"/>
</dbReference>
<dbReference type="SMART" id="SM01126">
    <property type="entry name" value="DDE_Tnp_IS1595"/>
    <property type="match status" value="1"/>
</dbReference>
<comment type="caution">
    <text evidence="2">The sequence shown here is derived from an EMBL/GenBank/DDBJ whole genome shotgun (WGS) entry which is preliminary data.</text>
</comment>
<dbReference type="Pfam" id="PF12760">
    <property type="entry name" value="Zn_ribbon_IS1595"/>
    <property type="match status" value="1"/>
</dbReference>
<dbReference type="Pfam" id="PF12762">
    <property type="entry name" value="DDE_Tnp_IS1595"/>
    <property type="match status" value="1"/>
</dbReference>
<dbReference type="Proteomes" id="UP000273786">
    <property type="component" value="Unassembled WGS sequence"/>
</dbReference>
<dbReference type="InterPro" id="IPR024442">
    <property type="entry name" value="Transposase_Zn_ribbon"/>
</dbReference>
<accession>A0A3P3F3K4</accession>
<evidence type="ECO:0000313" key="2">
    <source>
        <dbReference type="EMBL" id="RRH93200.1"/>
    </source>
</evidence>
<feature type="domain" description="ISXO2-like transposase" evidence="1">
    <location>
        <begin position="147"/>
        <end position="299"/>
    </location>
</feature>
<proteinExistence type="predicted"/>
<evidence type="ECO:0000259" key="1">
    <source>
        <dbReference type="SMART" id="SM01126"/>
    </source>
</evidence>